<dbReference type="Gene3D" id="4.10.410.10">
    <property type="entry name" value="Pancreatic trypsin inhibitor Kunitz domain"/>
    <property type="match status" value="1"/>
</dbReference>
<evidence type="ECO:0000256" key="1">
    <source>
        <dbReference type="ARBA" id="ARBA00023157"/>
    </source>
</evidence>
<dbReference type="CDD" id="cd00109">
    <property type="entry name" value="Kunitz-type"/>
    <property type="match status" value="1"/>
</dbReference>
<name>A0ABM4LVQ4_EQUPR</name>
<dbReference type="InterPro" id="IPR020901">
    <property type="entry name" value="Prtase_inh_Kunz-CS"/>
</dbReference>
<keyword evidence="2" id="KW-0732">Signal</keyword>
<evidence type="ECO:0000313" key="5">
    <source>
        <dbReference type="RefSeq" id="XP_070444524.1"/>
    </source>
</evidence>
<reference evidence="5" key="1">
    <citation type="submission" date="2025-08" db="UniProtKB">
        <authorList>
            <consortium name="RefSeq"/>
        </authorList>
    </citation>
    <scope>IDENTIFICATION</scope>
    <source>
        <tissue evidence="5">Blood</tissue>
    </source>
</reference>
<dbReference type="InterPro" id="IPR036880">
    <property type="entry name" value="Kunitz_BPTI_sf"/>
</dbReference>
<dbReference type="PANTHER" id="PTHR47898">
    <property type="entry name" value="KUNITZ-TYPE PROTEASE INHIBITOR 4"/>
    <property type="match status" value="1"/>
</dbReference>
<evidence type="ECO:0000259" key="3">
    <source>
        <dbReference type="PROSITE" id="PS50279"/>
    </source>
</evidence>
<dbReference type="InterPro" id="IPR002223">
    <property type="entry name" value="Kunitz_BPTI"/>
</dbReference>
<dbReference type="InterPro" id="IPR042943">
    <property type="entry name" value="SPINT4"/>
</dbReference>
<dbReference type="PANTHER" id="PTHR47898:SF1">
    <property type="entry name" value="KUNITZ-TYPE PROTEASE INHIBITOR 4"/>
    <property type="match status" value="1"/>
</dbReference>
<organism evidence="4 5">
    <name type="scientific">Equus przewalskii</name>
    <name type="common">Przewalski's horse</name>
    <name type="synonym">Equus caballus przewalskii</name>
    <dbReference type="NCBI Taxonomy" id="9798"/>
    <lineage>
        <taxon>Eukaryota</taxon>
        <taxon>Metazoa</taxon>
        <taxon>Chordata</taxon>
        <taxon>Craniata</taxon>
        <taxon>Vertebrata</taxon>
        <taxon>Euteleostomi</taxon>
        <taxon>Mammalia</taxon>
        <taxon>Eutheria</taxon>
        <taxon>Laurasiatheria</taxon>
        <taxon>Perissodactyla</taxon>
        <taxon>Equidae</taxon>
        <taxon>Equus</taxon>
    </lineage>
</organism>
<dbReference type="PROSITE" id="PS50279">
    <property type="entry name" value="BPTI_KUNITZ_2"/>
    <property type="match status" value="1"/>
</dbReference>
<feature type="domain" description="BPTI/Kunitz inhibitor" evidence="3">
    <location>
        <begin position="41"/>
        <end position="91"/>
    </location>
</feature>
<dbReference type="SMART" id="SM00131">
    <property type="entry name" value="KU"/>
    <property type="match status" value="1"/>
</dbReference>
<dbReference type="Pfam" id="PF00014">
    <property type="entry name" value="Kunitz_BPTI"/>
    <property type="match status" value="1"/>
</dbReference>
<keyword evidence="1" id="KW-1015">Disulfide bond</keyword>
<feature type="signal peptide" evidence="2">
    <location>
        <begin position="1"/>
        <end position="24"/>
    </location>
</feature>
<keyword evidence="4" id="KW-1185">Reference proteome</keyword>
<protein>
    <submittedName>
        <fullName evidence="5">Kunitz-type protease inhibitor 4</fullName>
    </submittedName>
</protein>
<dbReference type="RefSeq" id="XP_070444524.1">
    <property type="nucleotide sequence ID" value="XM_070588423.1"/>
</dbReference>
<dbReference type="PROSITE" id="PS00280">
    <property type="entry name" value="BPTI_KUNITZ_1"/>
    <property type="match status" value="1"/>
</dbReference>
<accession>A0ABM4LVQ4</accession>
<feature type="chain" id="PRO_5045468432" evidence="2">
    <location>
        <begin position="25"/>
        <end position="103"/>
    </location>
</feature>
<dbReference type="GO" id="GO:0030414">
    <property type="term" value="F:peptidase inhibitor activity"/>
    <property type="evidence" value="ECO:0007669"/>
    <property type="project" value="UniProtKB-KW"/>
</dbReference>
<dbReference type="Proteomes" id="UP001652662">
    <property type="component" value="Chromosome 21"/>
</dbReference>
<dbReference type="PRINTS" id="PR00759">
    <property type="entry name" value="BASICPTASE"/>
</dbReference>
<dbReference type="SUPFAM" id="SSF57362">
    <property type="entry name" value="BPTI-like"/>
    <property type="match status" value="1"/>
</dbReference>
<dbReference type="GeneID" id="139078085"/>
<proteinExistence type="predicted"/>
<gene>
    <name evidence="5" type="primary">SPINT4</name>
</gene>
<evidence type="ECO:0000313" key="4">
    <source>
        <dbReference type="Proteomes" id="UP001652662"/>
    </source>
</evidence>
<sequence length="103" mass="11823">MKTAELRFLLGLFILFLLTTQLMGGVTRLTEMICGELKDPCNMDLKLGSCYEVHFRYFYNKTSKRCESFVYTGCDGNLNNYKLIIDCNIACVEAYQKHGKESP</sequence>
<keyword evidence="5" id="KW-0646">Protease inhibitor</keyword>
<evidence type="ECO:0000256" key="2">
    <source>
        <dbReference type="SAM" id="SignalP"/>
    </source>
</evidence>